<dbReference type="SUPFAM" id="SSF50978">
    <property type="entry name" value="WD40 repeat-like"/>
    <property type="match status" value="1"/>
</dbReference>
<feature type="repeat" description="WD" evidence="3">
    <location>
        <begin position="37"/>
        <end position="79"/>
    </location>
</feature>
<dbReference type="Gene3D" id="2.130.10.10">
    <property type="entry name" value="YVTN repeat-like/Quinoprotein amine dehydrogenase"/>
    <property type="match status" value="2"/>
</dbReference>
<dbReference type="AlphaFoldDB" id="A0A5K1JWK6"/>
<evidence type="ECO:0000313" key="4">
    <source>
        <dbReference type="EMBL" id="VWO96508.1"/>
    </source>
</evidence>
<gene>
    <name evidence="4" type="primary">C4YFX2</name>
</gene>
<dbReference type="InterPro" id="IPR020472">
    <property type="entry name" value="WD40_PAC1"/>
</dbReference>
<dbReference type="InterPro" id="IPR036322">
    <property type="entry name" value="WD40_repeat_dom_sf"/>
</dbReference>
<dbReference type="EMBL" id="LR725692">
    <property type="protein sequence ID" value="VWO96508.1"/>
    <property type="molecule type" value="Genomic_DNA"/>
</dbReference>
<feature type="repeat" description="WD" evidence="3">
    <location>
        <begin position="1"/>
        <end position="36"/>
    </location>
</feature>
<dbReference type="InterPro" id="IPR015943">
    <property type="entry name" value="WD40/YVTN_repeat-like_dom_sf"/>
</dbReference>
<evidence type="ECO:0000256" key="3">
    <source>
        <dbReference type="PROSITE-ProRule" id="PRU00221"/>
    </source>
</evidence>
<accession>A0A5K1JWK6</accession>
<dbReference type="PANTHER" id="PTHR19879:SF9">
    <property type="entry name" value="TRANSCRIPTION INITIATION FACTOR TFIID SUBUNIT 5"/>
    <property type="match status" value="1"/>
</dbReference>
<keyword evidence="2" id="KW-0677">Repeat</keyword>
<organism evidence="4">
    <name type="scientific">Ganoderma boninense</name>
    <dbReference type="NCBI Taxonomy" id="34458"/>
    <lineage>
        <taxon>Eukaryota</taxon>
        <taxon>Fungi</taxon>
        <taxon>Dikarya</taxon>
        <taxon>Basidiomycota</taxon>
        <taxon>Agaricomycotina</taxon>
        <taxon>Agaricomycetes</taxon>
        <taxon>Polyporales</taxon>
        <taxon>Polyporaceae</taxon>
        <taxon>Ganoderma</taxon>
    </lineage>
</organism>
<feature type="repeat" description="WD" evidence="3">
    <location>
        <begin position="82"/>
        <end position="123"/>
    </location>
</feature>
<sequence length="164" mass="17811">MVWAGSFDSVDNRLVTAADDGSVRIWKVDTGEELVMLHEHHGPVWAVSFSPGDGKQVLSGSSDSTLKICDSSTEDSEQVRTFEGHDSMINSATFSPDGRFVASASSDNTVRLWRRSDGTNVKTFNEHNDKVTLAAFSPNGAMLASGSDDGTVRIRVLRDFVDLD</sequence>
<dbReference type="PRINTS" id="PR00320">
    <property type="entry name" value="GPROTEINBRPT"/>
</dbReference>
<reference evidence="4" key="1">
    <citation type="submission" date="2019-10" db="EMBL/GenBank/DDBJ databases">
        <authorList>
            <person name="Nor Muhammad N."/>
        </authorList>
    </citation>
    <scope>NUCLEOTIDE SEQUENCE</scope>
</reference>
<feature type="repeat" description="WD" evidence="3">
    <location>
        <begin position="124"/>
        <end position="154"/>
    </location>
</feature>
<dbReference type="InterPro" id="IPR001680">
    <property type="entry name" value="WD40_rpt"/>
</dbReference>
<proteinExistence type="predicted"/>
<dbReference type="PROSITE" id="PS50082">
    <property type="entry name" value="WD_REPEATS_2"/>
    <property type="match status" value="4"/>
</dbReference>
<protein>
    <submittedName>
        <fullName evidence="4">Transcriptional repressor TUP1</fullName>
    </submittedName>
</protein>
<dbReference type="PROSITE" id="PS50294">
    <property type="entry name" value="WD_REPEATS_REGION"/>
    <property type="match status" value="3"/>
</dbReference>
<dbReference type="PANTHER" id="PTHR19879">
    <property type="entry name" value="TRANSCRIPTION INITIATION FACTOR TFIID"/>
    <property type="match status" value="1"/>
</dbReference>
<name>A0A5K1JWK6_9APHY</name>
<evidence type="ECO:0000256" key="1">
    <source>
        <dbReference type="ARBA" id="ARBA00022574"/>
    </source>
</evidence>
<dbReference type="Pfam" id="PF00400">
    <property type="entry name" value="WD40"/>
    <property type="match status" value="4"/>
</dbReference>
<dbReference type="SMART" id="SM00320">
    <property type="entry name" value="WD40"/>
    <property type="match status" value="4"/>
</dbReference>
<evidence type="ECO:0000256" key="2">
    <source>
        <dbReference type="ARBA" id="ARBA00022737"/>
    </source>
</evidence>
<keyword evidence="1 3" id="KW-0853">WD repeat</keyword>